<organism evidence="2 3">
    <name type="scientific">Trichogramma kaykai</name>
    <dbReference type="NCBI Taxonomy" id="54128"/>
    <lineage>
        <taxon>Eukaryota</taxon>
        <taxon>Metazoa</taxon>
        <taxon>Ecdysozoa</taxon>
        <taxon>Arthropoda</taxon>
        <taxon>Hexapoda</taxon>
        <taxon>Insecta</taxon>
        <taxon>Pterygota</taxon>
        <taxon>Neoptera</taxon>
        <taxon>Endopterygota</taxon>
        <taxon>Hymenoptera</taxon>
        <taxon>Apocrita</taxon>
        <taxon>Proctotrupomorpha</taxon>
        <taxon>Chalcidoidea</taxon>
        <taxon>Trichogrammatidae</taxon>
        <taxon>Trichogramma</taxon>
    </lineage>
</organism>
<reference evidence="2 3" key="1">
    <citation type="journal article" date="2024" name="bioRxiv">
        <title>A reference genome for Trichogramma kaykai: A tiny desert-dwelling parasitoid wasp with competing sex-ratio distorters.</title>
        <authorList>
            <person name="Culotta J."/>
            <person name="Lindsey A.R."/>
        </authorList>
    </citation>
    <scope>NUCLEOTIDE SEQUENCE [LARGE SCALE GENOMIC DNA]</scope>
    <source>
        <strain evidence="2 3">KSX58</strain>
    </source>
</reference>
<dbReference type="Gene3D" id="3.30.710.10">
    <property type="entry name" value="Potassium Channel Kv1.1, Chain A"/>
    <property type="match status" value="1"/>
</dbReference>
<dbReference type="InterPro" id="IPR000210">
    <property type="entry name" value="BTB/POZ_dom"/>
</dbReference>
<dbReference type="PANTHER" id="PTHR24413">
    <property type="entry name" value="SPECKLE-TYPE POZ PROTEIN"/>
    <property type="match status" value="1"/>
</dbReference>
<dbReference type="PROSITE" id="PS50097">
    <property type="entry name" value="BTB"/>
    <property type="match status" value="1"/>
</dbReference>
<comment type="caution">
    <text evidence="2">The sequence shown here is derived from an EMBL/GenBank/DDBJ whole genome shotgun (WGS) entry which is preliminary data.</text>
</comment>
<dbReference type="InterPro" id="IPR011333">
    <property type="entry name" value="SKP1/BTB/POZ_sf"/>
</dbReference>
<evidence type="ECO:0000313" key="2">
    <source>
        <dbReference type="EMBL" id="KAL3406384.1"/>
    </source>
</evidence>
<evidence type="ECO:0000313" key="3">
    <source>
        <dbReference type="Proteomes" id="UP001627154"/>
    </source>
</evidence>
<proteinExistence type="predicted"/>
<dbReference type="Gene3D" id="6.10.250.3030">
    <property type="match status" value="1"/>
</dbReference>
<protein>
    <recommendedName>
        <fullName evidence="1">BTB domain-containing protein</fullName>
    </recommendedName>
</protein>
<accession>A0ABD2XNH4</accession>
<keyword evidence="3" id="KW-1185">Reference proteome</keyword>
<feature type="domain" description="BTB" evidence="1">
    <location>
        <begin position="162"/>
        <end position="232"/>
    </location>
</feature>
<dbReference type="SMART" id="SM00225">
    <property type="entry name" value="BTB"/>
    <property type="match status" value="1"/>
</dbReference>
<gene>
    <name evidence="2" type="ORF">TKK_001719</name>
</gene>
<dbReference type="Proteomes" id="UP001627154">
    <property type="component" value="Unassembled WGS sequence"/>
</dbReference>
<dbReference type="Pfam" id="PF00651">
    <property type="entry name" value="BTB"/>
    <property type="match status" value="1"/>
</dbReference>
<dbReference type="EMBL" id="JBJJXI010000019">
    <property type="protein sequence ID" value="KAL3406384.1"/>
    <property type="molecule type" value="Genomic_DNA"/>
</dbReference>
<evidence type="ECO:0000259" key="1">
    <source>
        <dbReference type="PROSITE" id="PS50097"/>
    </source>
</evidence>
<dbReference type="SUPFAM" id="SSF54695">
    <property type="entry name" value="POZ domain"/>
    <property type="match status" value="1"/>
</dbReference>
<name>A0ABD2XNH4_9HYME</name>
<dbReference type="AlphaFoldDB" id="A0ABD2XNH4"/>
<sequence length="317" mass="36343">MENLAKIDCECINYTWVIENYYLIMGKEGYVTTHNVNVGIDGIKFYLKFNNNPNNNRDFILYLYINGLKNDADKKKFSYKISVIKDDQIVYTRIDFPDKAAGEEIFEMDRKGMNMFISSTGSLTIHCELTYATGNLKQIFNYKSVLTNEVPKLKFDWILLDENLAIKLQTAEIIEIPAHRVVLAAASPVFKAMFSHDMLENKRQSVDMTDINYEAAVEMLRYIYTGSVKTQEFSLTTKVLAAADKYEIEGLKEECEKILMSAVSTENVIEAIMMSNKYNTNKLKIKAVDFVKRNINESPNSDKAGDMIVSMTQFLQK</sequence>